<keyword evidence="3" id="KW-1185">Reference proteome</keyword>
<dbReference type="Proteomes" id="UP000186817">
    <property type="component" value="Unassembled WGS sequence"/>
</dbReference>
<feature type="region of interest" description="Disordered" evidence="1">
    <location>
        <begin position="1058"/>
        <end position="1127"/>
    </location>
</feature>
<dbReference type="AlphaFoldDB" id="A0A1Q9DIQ1"/>
<gene>
    <name evidence="2" type="ORF">AK812_SmicGene22870</name>
</gene>
<feature type="compositionally biased region" description="Low complexity" evidence="1">
    <location>
        <begin position="1075"/>
        <end position="1090"/>
    </location>
</feature>
<dbReference type="OrthoDB" id="421126at2759"/>
<evidence type="ECO:0000313" key="3">
    <source>
        <dbReference type="Proteomes" id="UP000186817"/>
    </source>
</evidence>
<evidence type="ECO:0000313" key="2">
    <source>
        <dbReference type="EMBL" id="OLP95044.1"/>
    </source>
</evidence>
<dbReference type="Gene3D" id="3.40.50.150">
    <property type="entry name" value="Vaccinia Virus protein VP39"/>
    <property type="match status" value="1"/>
</dbReference>
<sequence>MREEDNRSLPFDLTGPLIQLGSLLRRWVLLKICGLSDALGESSKHQSTAEVFPLPALPWGMPPGERDWMEAAVRALNWLSVGTLALSEGPATTVQLSLLRELCESFRSLSKLGSAVFADVPIESYWRSKGVNAYGEEIHCALSFKWANIEHSLPRRELAGALDGAGVSTGGIKDFLSNPRQYLKPAAVRTWMKPPRVMVSAEDWPQVVAGLLDRRICDIIPLSQVIHVGGKPVLGGLFGVPKNEVVEGVPVLRLIMDLRPINQLFESITGDLQTLPMLSQLFPLEIHPHEDILVSSEDIKAMFYIVGLGECWRPLLAFGREIPEHLRPAGISEPCVLTSRVLPMGFVNSVSVAQALHRNIVNHAVGALGISREAEVRRDQPLPVCSSIYRVYLDNFDLLERKNREAAALLSGELSAPAVQLRSVYQDLDVPVNEKKSVKAQLVGEMQGGLVDGHEGTVSPKPDKVARYLRGAWCLLQSGRSDLKRIQMVAGGLVYLFSYKRCLMSCLNEVWQFIASFGGQLGVWKPIPEAVHEELFCCLALSPLACMDLRAPYDATVTASDASETGGGLSFSAGLTQFGVDAESKSVRGLGDAGDDDRQVLVISLYDNIAACRVALDVLGAKVSGYIAVEPDVSARRVVESSFASTLFVQSVEEVSDSTVRGWACQFSRAECIIVSSSLPLSGTSMFNDCHVQSEVSRIRGLSEKYFPWADIFVLVGSLSSLSEHVRASISRGVGILPYELDAVGITPCRRCRLFWFNWKISTEEQVEIEKPLTARAEDYGRINFLLDCPPDPYLTPGWSLAGGAEQKLPTFTAPQPKAQPGFLPTGIEGCTDRDISYWRDDRYKFAPYHYRYQHGLIHPRLGWRMASINEREAMLGFPLDYTLQAWSKSDRKKNHTGWFQKHHPELALALIVGFHGLLRTGEMLQELCLAEFLHRVAEFRTAEEVDQLVDPFHTLFFLQARGHLHADYLRALTQWCLRGVHRPNVRSERRPTTAQLVTLYDYCREHGLEDEPALNDAIAYFVESGGGKWHELYARPLSYQKKRRYWRTEDPLEGVALPQLPGSRASAKPKMLEEGLPGLPALPSLPSVEEVGENEEADELDAEHKKPSESSPLLKKGESIVRVRKSSRRKVARPRISWDPLRPRFRDKELPQPLWYYGGWGMRPKYQPGRSLGRRYPYAGVPIGPRGGAWHKRR</sequence>
<proteinExistence type="predicted"/>
<feature type="compositionally biased region" description="Acidic residues" evidence="1">
    <location>
        <begin position="1091"/>
        <end position="1102"/>
    </location>
</feature>
<protein>
    <submittedName>
        <fullName evidence="2">Uncharacterized protein</fullName>
    </submittedName>
</protein>
<comment type="caution">
    <text evidence="2">The sequence shown here is derived from an EMBL/GenBank/DDBJ whole genome shotgun (WGS) entry which is preliminary data.</text>
</comment>
<reference evidence="2 3" key="1">
    <citation type="submission" date="2016-02" db="EMBL/GenBank/DDBJ databases">
        <title>Genome analysis of coral dinoflagellate symbionts highlights evolutionary adaptations to a symbiotic lifestyle.</title>
        <authorList>
            <person name="Aranda M."/>
            <person name="Li Y."/>
            <person name="Liew Y.J."/>
            <person name="Baumgarten S."/>
            <person name="Simakov O."/>
            <person name="Wilson M."/>
            <person name="Piel J."/>
            <person name="Ashoor H."/>
            <person name="Bougouffa S."/>
            <person name="Bajic V.B."/>
            <person name="Ryu T."/>
            <person name="Ravasi T."/>
            <person name="Bayer T."/>
            <person name="Micklem G."/>
            <person name="Kim H."/>
            <person name="Bhak J."/>
            <person name="Lajeunesse T.C."/>
            <person name="Voolstra C.R."/>
        </authorList>
    </citation>
    <scope>NUCLEOTIDE SEQUENCE [LARGE SCALE GENOMIC DNA]</scope>
    <source>
        <strain evidence="2 3">CCMP2467</strain>
    </source>
</reference>
<dbReference type="InterPro" id="IPR029063">
    <property type="entry name" value="SAM-dependent_MTases_sf"/>
</dbReference>
<name>A0A1Q9DIQ1_SYMMI</name>
<accession>A0A1Q9DIQ1</accession>
<organism evidence="2 3">
    <name type="scientific">Symbiodinium microadriaticum</name>
    <name type="common">Dinoflagellate</name>
    <name type="synonym">Zooxanthella microadriatica</name>
    <dbReference type="NCBI Taxonomy" id="2951"/>
    <lineage>
        <taxon>Eukaryota</taxon>
        <taxon>Sar</taxon>
        <taxon>Alveolata</taxon>
        <taxon>Dinophyceae</taxon>
        <taxon>Suessiales</taxon>
        <taxon>Symbiodiniaceae</taxon>
        <taxon>Symbiodinium</taxon>
    </lineage>
</organism>
<dbReference type="SUPFAM" id="SSF56672">
    <property type="entry name" value="DNA/RNA polymerases"/>
    <property type="match status" value="1"/>
</dbReference>
<dbReference type="InterPro" id="IPR043502">
    <property type="entry name" value="DNA/RNA_pol_sf"/>
</dbReference>
<evidence type="ECO:0000256" key="1">
    <source>
        <dbReference type="SAM" id="MobiDB-lite"/>
    </source>
</evidence>
<dbReference type="EMBL" id="LSRX01000518">
    <property type="protein sequence ID" value="OLP95044.1"/>
    <property type="molecule type" value="Genomic_DNA"/>
</dbReference>